<feature type="transmembrane region" description="Helical" evidence="1">
    <location>
        <begin position="55"/>
        <end position="74"/>
    </location>
</feature>
<accession>A0A087U7X3</accession>
<sequence length="76" mass="8617">PSSNSKFYSECEECNGHIYLVHSQQTHIHEIKKGCHYSPFHCHHNMGSCFVTSNVILAGACPSLYSAGMFYMFFSH</sequence>
<keyword evidence="1" id="KW-1133">Transmembrane helix</keyword>
<reference evidence="2 3" key="1">
    <citation type="submission" date="2013-11" db="EMBL/GenBank/DDBJ databases">
        <title>Genome sequencing of Stegodyphus mimosarum.</title>
        <authorList>
            <person name="Bechsgaard J."/>
        </authorList>
    </citation>
    <scope>NUCLEOTIDE SEQUENCE [LARGE SCALE GENOMIC DNA]</scope>
</reference>
<organism evidence="2 3">
    <name type="scientific">Stegodyphus mimosarum</name>
    <name type="common">African social velvet spider</name>
    <dbReference type="NCBI Taxonomy" id="407821"/>
    <lineage>
        <taxon>Eukaryota</taxon>
        <taxon>Metazoa</taxon>
        <taxon>Ecdysozoa</taxon>
        <taxon>Arthropoda</taxon>
        <taxon>Chelicerata</taxon>
        <taxon>Arachnida</taxon>
        <taxon>Araneae</taxon>
        <taxon>Araneomorphae</taxon>
        <taxon>Entelegynae</taxon>
        <taxon>Eresoidea</taxon>
        <taxon>Eresidae</taxon>
        <taxon>Stegodyphus</taxon>
    </lineage>
</organism>
<proteinExistence type="predicted"/>
<name>A0A087U7X3_STEMI</name>
<evidence type="ECO:0000256" key="1">
    <source>
        <dbReference type="SAM" id="Phobius"/>
    </source>
</evidence>
<dbReference type="Proteomes" id="UP000054359">
    <property type="component" value="Unassembled WGS sequence"/>
</dbReference>
<dbReference type="AlphaFoldDB" id="A0A087U7X3"/>
<keyword evidence="1" id="KW-0472">Membrane</keyword>
<keyword evidence="1" id="KW-0812">Transmembrane</keyword>
<feature type="non-terminal residue" evidence="2">
    <location>
        <position position="76"/>
    </location>
</feature>
<gene>
    <name evidence="2" type="ORF">X975_04409</name>
</gene>
<evidence type="ECO:0000313" key="3">
    <source>
        <dbReference type="Proteomes" id="UP000054359"/>
    </source>
</evidence>
<dbReference type="EMBL" id="KK118621">
    <property type="protein sequence ID" value="KFM73462.1"/>
    <property type="molecule type" value="Genomic_DNA"/>
</dbReference>
<feature type="non-terminal residue" evidence="2">
    <location>
        <position position="1"/>
    </location>
</feature>
<keyword evidence="3" id="KW-1185">Reference proteome</keyword>
<protein>
    <submittedName>
        <fullName evidence="2">Uncharacterized protein</fullName>
    </submittedName>
</protein>
<evidence type="ECO:0000313" key="2">
    <source>
        <dbReference type="EMBL" id="KFM73462.1"/>
    </source>
</evidence>